<dbReference type="PANTHER" id="PTHR46841:SF10">
    <property type="entry name" value="CD200 MOLECULE LIKE 1-RELATED"/>
    <property type="match status" value="1"/>
</dbReference>
<evidence type="ECO:0000256" key="5">
    <source>
        <dbReference type="ARBA" id="ARBA00023136"/>
    </source>
</evidence>
<keyword evidence="5 10" id="KW-0472">Membrane</keyword>
<keyword evidence="2 10" id="KW-0812">Transmembrane</keyword>
<evidence type="ECO:0000256" key="3">
    <source>
        <dbReference type="ARBA" id="ARBA00022729"/>
    </source>
</evidence>
<dbReference type="GO" id="GO:0098632">
    <property type="term" value="F:cell-cell adhesion mediator activity"/>
    <property type="evidence" value="ECO:0007669"/>
    <property type="project" value="InterPro"/>
</dbReference>
<reference evidence="11" key="2">
    <citation type="submission" date="2025-09" db="UniProtKB">
        <authorList>
            <consortium name="Ensembl"/>
        </authorList>
    </citation>
    <scope>IDENTIFICATION</scope>
</reference>
<dbReference type="InterPro" id="IPR047164">
    <property type="entry name" value="OX2G-like"/>
</dbReference>
<dbReference type="GO" id="GO:0009986">
    <property type="term" value="C:cell surface"/>
    <property type="evidence" value="ECO:0007669"/>
    <property type="project" value="TreeGrafter"/>
</dbReference>
<keyword evidence="6" id="KW-1015">Disulfide bond</keyword>
<feature type="region of interest" description="Disordered" evidence="9">
    <location>
        <begin position="253"/>
        <end position="297"/>
    </location>
</feature>
<feature type="compositionally biased region" description="Basic and acidic residues" evidence="9">
    <location>
        <begin position="197"/>
        <end position="206"/>
    </location>
</feature>
<name>A0A669PTB0_PHACC</name>
<reference evidence="11" key="1">
    <citation type="submission" date="2025-08" db="UniProtKB">
        <authorList>
            <consortium name="Ensembl"/>
        </authorList>
    </citation>
    <scope>IDENTIFICATION</scope>
</reference>
<evidence type="ECO:0008006" key="13">
    <source>
        <dbReference type="Google" id="ProtNLM"/>
    </source>
</evidence>
<proteinExistence type="predicted"/>
<evidence type="ECO:0000313" key="12">
    <source>
        <dbReference type="Proteomes" id="UP000472261"/>
    </source>
</evidence>
<dbReference type="GO" id="GO:0034113">
    <property type="term" value="P:heterotypic cell-cell adhesion"/>
    <property type="evidence" value="ECO:0007669"/>
    <property type="project" value="TreeGrafter"/>
</dbReference>
<dbReference type="AlphaFoldDB" id="A0A669PTB0"/>
<protein>
    <recommendedName>
        <fullName evidence="13">Immunoglobulin V-set domain-containing protein</fullName>
    </recommendedName>
</protein>
<dbReference type="GO" id="GO:0016020">
    <property type="term" value="C:membrane"/>
    <property type="evidence" value="ECO:0007669"/>
    <property type="project" value="UniProtKB-SubCell"/>
</dbReference>
<organism evidence="11 12">
    <name type="scientific">Phasianus colchicus</name>
    <name type="common">Common pheasant</name>
    <dbReference type="NCBI Taxonomy" id="9054"/>
    <lineage>
        <taxon>Eukaryota</taxon>
        <taxon>Metazoa</taxon>
        <taxon>Chordata</taxon>
        <taxon>Craniata</taxon>
        <taxon>Vertebrata</taxon>
        <taxon>Euteleostomi</taxon>
        <taxon>Archelosauria</taxon>
        <taxon>Archosauria</taxon>
        <taxon>Dinosauria</taxon>
        <taxon>Saurischia</taxon>
        <taxon>Theropoda</taxon>
        <taxon>Coelurosauria</taxon>
        <taxon>Aves</taxon>
        <taxon>Neognathae</taxon>
        <taxon>Galloanserae</taxon>
        <taxon>Galliformes</taxon>
        <taxon>Phasianidae</taxon>
        <taxon>Phasianinae</taxon>
        <taxon>Phasianus</taxon>
    </lineage>
</organism>
<dbReference type="GO" id="GO:0150079">
    <property type="term" value="P:negative regulation of neuroinflammatory response"/>
    <property type="evidence" value="ECO:0007669"/>
    <property type="project" value="TreeGrafter"/>
</dbReference>
<evidence type="ECO:0000313" key="11">
    <source>
        <dbReference type="Ensembl" id="ENSPCLP00000004866.1"/>
    </source>
</evidence>
<feature type="transmembrane region" description="Helical" evidence="10">
    <location>
        <begin position="112"/>
        <end position="134"/>
    </location>
</feature>
<feature type="compositionally biased region" description="Polar residues" evidence="9">
    <location>
        <begin position="267"/>
        <end position="297"/>
    </location>
</feature>
<evidence type="ECO:0000256" key="10">
    <source>
        <dbReference type="SAM" id="Phobius"/>
    </source>
</evidence>
<keyword evidence="8" id="KW-0393">Immunoglobulin domain</keyword>
<dbReference type="InterPro" id="IPR036179">
    <property type="entry name" value="Ig-like_dom_sf"/>
</dbReference>
<evidence type="ECO:0000256" key="8">
    <source>
        <dbReference type="ARBA" id="ARBA00023319"/>
    </source>
</evidence>
<accession>A0A669PTB0</accession>
<dbReference type="PANTHER" id="PTHR46841">
    <property type="entry name" value="OX-2 MEMBRANE GLYCOPROTEIN"/>
    <property type="match status" value="1"/>
</dbReference>
<feature type="compositionally biased region" description="Polar residues" evidence="9">
    <location>
        <begin position="158"/>
        <end position="167"/>
    </location>
</feature>
<evidence type="ECO:0000256" key="9">
    <source>
        <dbReference type="SAM" id="MobiDB-lite"/>
    </source>
</evidence>
<dbReference type="Ensembl" id="ENSPCLT00000006775.1">
    <property type="protein sequence ID" value="ENSPCLP00000004866.1"/>
    <property type="gene ID" value="ENSPCLG00000004174.1"/>
</dbReference>
<dbReference type="Gene3D" id="2.60.40.10">
    <property type="entry name" value="Immunoglobulins"/>
    <property type="match status" value="1"/>
</dbReference>
<feature type="region of interest" description="Disordered" evidence="9">
    <location>
        <begin position="140"/>
        <end position="206"/>
    </location>
</feature>
<keyword evidence="12" id="KW-1185">Reference proteome</keyword>
<dbReference type="GO" id="GO:0030424">
    <property type="term" value="C:axon"/>
    <property type="evidence" value="ECO:0007669"/>
    <property type="project" value="TreeGrafter"/>
</dbReference>
<evidence type="ECO:0000256" key="7">
    <source>
        <dbReference type="ARBA" id="ARBA00023180"/>
    </source>
</evidence>
<evidence type="ECO:0000256" key="1">
    <source>
        <dbReference type="ARBA" id="ARBA00004167"/>
    </source>
</evidence>
<keyword evidence="4 10" id="KW-1133">Transmembrane helix</keyword>
<dbReference type="GO" id="GO:0043025">
    <property type="term" value="C:neuronal cell body"/>
    <property type="evidence" value="ECO:0007669"/>
    <property type="project" value="TreeGrafter"/>
</dbReference>
<keyword evidence="7" id="KW-0325">Glycoprotein</keyword>
<sequence>MDVLQVTWQKINGSSFQNIATYSQAHGLRLIGSFRRKARFIRAALNTSAITLQNLTFEDVSCYRCIFNVFPCGSFSSKDICLNIQKSGNTDKPEVKMLDLLSPNVTGIQKRISLVVVFIGAVLAVLVLLIMGLINRKRRRLQKQRAHSTPEKEKGLQQDVSEQSKSLNMLEDQDSAYQNKRQTPGSSLHKKPLNLRRNLEENKGRETWKRNKRLVFSEEADSQDSAIPNMELTELCNNDLGCTLMKNNSETEACEESELHPAMATPWPSSGEQSAHQRLSPQVQRSTKGFTQVGNPG</sequence>
<dbReference type="SUPFAM" id="SSF48726">
    <property type="entry name" value="Immunoglobulin"/>
    <property type="match status" value="1"/>
</dbReference>
<evidence type="ECO:0000256" key="2">
    <source>
        <dbReference type="ARBA" id="ARBA00022692"/>
    </source>
</evidence>
<evidence type="ECO:0000256" key="4">
    <source>
        <dbReference type="ARBA" id="ARBA00022989"/>
    </source>
</evidence>
<feature type="compositionally biased region" description="Polar residues" evidence="9">
    <location>
        <begin position="175"/>
        <end position="186"/>
    </location>
</feature>
<keyword evidence="3" id="KW-0732">Signal</keyword>
<dbReference type="InterPro" id="IPR013783">
    <property type="entry name" value="Ig-like_fold"/>
</dbReference>
<evidence type="ECO:0000256" key="6">
    <source>
        <dbReference type="ARBA" id="ARBA00023157"/>
    </source>
</evidence>
<dbReference type="Proteomes" id="UP000472261">
    <property type="component" value="Unplaced"/>
</dbReference>
<dbReference type="OMA" id="ANFSCNF"/>
<comment type="subcellular location">
    <subcellularLocation>
        <location evidence="1">Membrane</location>
        <topology evidence="1">Single-pass membrane protein</topology>
    </subcellularLocation>
</comment>